<dbReference type="HOGENOM" id="CLU_009463_3_0_1"/>
<comment type="similarity">
    <text evidence="2">In the N-terminal section; belongs to the APS kinase family.</text>
</comment>
<evidence type="ECO:0000256" key="6">
    <source>
        <dbReference type="ARBA" id="ARBA00022741"/>
    </source>
</evidence>
<dbReference type="UniPathway" id="UPA00097"/>
<dbReference type="Ensembl" id="ENSAPLT00000006460.2">
    <property type="protein sequence ID" value="ENSAPLP00000005827.2"/>
    <property type="gene ID" value="ENSAPLG00000006191.2"/>
</dbReference>
<dbReference type="GO" id="GO:0004781">
    <property type="term" value="F:sulfate adenylyltransferase (ATP) activity"/>
    <property type="evidence" value="ECO:0007669"/>
    <property type="project" value="Ensembl"/>
</dbReference>
<dbReference type="STRING" id="8840.ENSAPLP00000005827"/>
<dbReference type="Pfam" id="PF01583">
    <property type="entry name" value="APS_kinase"/>
    <property type="match status" value="1"/>
</dbReference>
<name>U3IF05_ANAPP</name>
<dbReference type="NCBIfam" id="TIGR00339">
    <property type="entry name" value="sopT"/>
    <property type="match status" value="1"/>
</dbReference>
<evidence type="ECO:0000259" key="13">
    <source>
        <dbReference type="Pfam" id="PF14306"/>
    </source>
</evidence>
<reference evidence="14" key="3">
    <citation type="submission" date="2025-09" db="UniProtKB">
        <authorList>
            <consortium name="Ensembl"/>
        </authorList>
    </citation>
    <scope>IDENTIFICATION</scope>
</reference>
<keyword evidence="7" id="KW-0418">Kinase</keyword>
<dbReference type="FunFam" id="3.10.400.10:FF:000001">
    <property type="entry name" value="bifunctional 3'-phosphoadenosine 5'-phosphosulfate synthase 1"/>
    <property type="match status" value="1"/>
</dbReference>
<evidence type="ECO:0000256" key="5">
    <source>
        <dbReference type="ARBA" id="ARBA00022695"/>
    </source>
</evidence>
<evidence type="ECO:0000256" key="10">
    <source>
        <dbReference type="SAM" id="MobiDB-lite"/>
    </source>
</evidence>
<dbReference type="HAMAP" id="MF_00065">
    <property type="entry name" value="Adenylyl_sulf_kinase"/>
    <property type="match status" value="1"/>
</dbReference>
<comment type="pathway">
    <text evidence="1">Sulfur metabolism; sulfate assimilation.</text>
</comment>
<keyword evidence="15" id="KW-1185">Reference proteome</keyword>
<comment type="similarity">
    <text evidence="3">In the C-terminal section; belongs to the sulfate adenylyltransferase family.</text>
</comment>
<proteinExistence type="inferred from homology"/>
<feature type="domain" description="ATP-sulfurylase PUA-like" evidence="13">
    <location>
        <begin position="352"/>
        <end position="504"/>
    </location>
</feature>
<dbReference type="GO" id="GO:0004020">
    <property type="term" value="F:adenylylsulfate kinase activity"/>
    <property type="evidence" value="ECO:0007669"/>
    <property type="project" value="Ensembl"/>
</dbReference>
<dbReference type="Proteomes" id="UP000016666">
    <property type="component" value="Chromosome 4"/>
</dbReference>
<organism evidence="14 15">
    <name type="scientific">Anas platyrhynchos platyrhynchos</name>
    <name type="common">Northern mallard</name>
    <dbReference type="NCBI Taxonomy" id="8840"/>
    <lineage>
        <taxon>Eukaryota</taxon>
        <taxon>Metazoa</taxon>
        <taxon>Chordata</taxon>
        <taxon>Craniata</taxon>
        <taxon>Vertebrata</taxon>
        <taxon>Euteleostomi</taxon>
        <taxon>Archelosauria</taxon>
        <taxon>Archosauria</taxon>
        <taxon>Dinosauria</taxon>
        <taxon>Saurischia</taxon>
        <taxon>Theropoda</taxon>
        <taxon>Coelurosauria</taxon>
        <taxon>Aves</taxon>
        <taxon>Neognathae</taxon>
        <taxon>Galloanserae</taxon>
        <taxon>Anseriformes</taxon>
        <taxon>Anatidae</taxon>
        <taxon>Anatinae</taxon>
        <taxon>Anas</taxon>
    </lineage>
</organism>
<dbReference type="InterPro" id="IPR027417">
    <property type="entry name" value="P-loop_NTPase"/>
</dbReference>
<dbReference type="GeneTree" id="ENSGT00390000009613"/>
<dbReference type="InterPro" id="IPR025980">
    <property type="entry name" value="ATP-Sase_PUA-like_dom"/>
</dbReference>
<dbReference type="GO" id="GO:0042803">
    <property type="term" value="F:protein homodimerization activity"/>
    <property type="evidence" value="ECO:0007669"/>
    <property type="project" value="Ensembl"/>
</dbReference>
<reference evidence="14" key="2">
    <citation type="submission" date="2025-08" db="UniProtKB">
        <authorList>
            <consortium name="Ensembl"/>
        </authorList>
    </citation>
    <scope>IDENTIFICATION</scope>
</reference>
<dbReference type="InterPro" id="IPR015947">
    <property type="entry name" value="PUA-like_sf"/>
</dbReference>
<dbReference type="Gene3D" id="3.40.50.300">
    <property type="entry name" value="P-loop containing nucleotide triphosphate hydrolases"/>
    <property type="match status" value="1"/>
</dbReference>
<dbReference type="CDD" id="cd00517">
    <property type="entry name" value="ATPS"/>
    <property type="match status" value="1"/>
</dbReference>
<dbReference type="SUPFAM" id="SSF52374">
    <property type="entry name" value="Nucleotidylyl transferase"/>
    <property type="match status" value="1"/>
</dbReference>
<dbReference type="AlphaFoldDB" id="U3IF05"/>
<accession>U3IF05</accession>
<dbReference type="Pfam" id="PF01747">
    <property type="entry name" value="ATP-sulfurylase"/>
    <property type="match status" value="1"/>
</dbReference>
<evidence type="ECO:0000256" key="1">
    <source>
        <dbReference type="ARBA" id="ARBA00005050"/>
    </source>
</evidence>
<keyword evidence="6" id="KW-0547">Nucleotide-binding</keyword>
<dbReference type="GO" id="GO:0005829">
    <property type="term" value="C:cytosol"/>
    <property type="evidence" value="ECO:0007669"/>
    <property type="project" value="Ensembl"/>
</dbReference>
<evidence type="ECO:0000313" key="15">
    <source>
        <dbReference type="Proteomes" id="UP000016666"/>
    </source>
</evidence>
<dbReference type="Gene3D" id="3.40.50.620">
    <property type="entry name" value="HUPs"/>
    <property type="match status" value="1"/>
</dbReference>
<dbReference type="Pfam" id="PF14306">
    <property type="entry name" value="PUA_2"/>
    <property type="match status" value="1"/>
</dbReference>
<evidence type="ECO:0000256" key="4">
    <source>
        <dbReference type="ARBA" id="ARBA00022679"/>
    </source>
</evidence>
<dbReference type="PANTHER" id="PTHR11055:SF17">
    <property type="entry name" value="BIFUNCTIONAL 3'-PHOSPHOADENOSINE 5'-PHOSPHOSULFATE SYNTHASE 1"/>
    <property type="match status" value="1"/>
</dbReference>
<dbReference type="InterPro" id="IPR002650">
    <property type="entry name" value="Sulphate_adenylyltransferase"/>
</dbReference>
<evidence type="ECO:0000256" key="9">
    <source>
        <dbReference type="ARBA" id="ARBA00023268"/>
    </source>
</evidence>
<dbReference type="GO" id="GO:0000103">
    <property type="term" value="P:sulfate assimilation"/>
    <property type="evidence" value="ECO:0007669"/>
    <property type="project" value="UniProtKB-UniPathway"/>
</dbReference>
<dbReference type="CDD" id="cd02027">
    <property type="entry name" value="APSK"/>
    <property type="match status" value="1"/>
</dbReference>
<keyword evidence="9" id="KW-0511">Multifunctional enzyme</keyword>
<evidence type="ECO:0000259" key="12">
    <source>
        <dbReference type="Pfam" id="PF01747"/>
    </source>
</evidence>
<gene>
    <name evidence="14" type="primary">PAPSS1</name>
</gene>
<dbReference type="SUPFAM" id="SSF88697">
    <property type="entry name" value="PUA domain-like"/>
    <property type="match status" value="1"/>
</dbReference>
<dbReference type="GO" id="GO:0005524">
    <property type="term" value="F:ATP binding"/>
    <property type="evidence" value="ECO:0007669"/>
    <property type="project" value="UniProtKB-KW"/>
</dbReference>
<dbReference type="InterPro" id="IPR024951">
    <property type="entry name" value="Sulfurylase_cat_dom"/>
</dbReference>
<dbReference type="SUPFAM" id="SSF52540">
    <property type="entry name" value="P-loop containing nucleoside triphosphate hydrolases"/>
    <property type="match status" value="1"/>
</dbReference>
<evidence type="ECO:0000256" key="7">
    <source>
        <dbReference type="ARBA" id="ARBA00022777"/>
    </source>
</evidence>
<dbReference type="Gene3D" id="3.10.400.10">
    <property type="entry name" value="Sulfate adenylyltransferase"/>
    <property type="match status" value="1"/>
</dbReference>
<dbReference type="FunFam" id="3.40.50.300:FF:000212">
    <property type="entry name" value="Adenylyl-sulfate kinase"/>
    <property type="match status" value="1"/>
</dbReference>
<dbReference type="GO" id="GO:0050428">
    <property type="term" value="P:3'-phosphoadenosine 5'-phosphosulfate biosynthetic process"/>
    <property type="evidence" value="ECO:0007669"/>
    <property type="project" value="Ensembl"/>
</dbReference>
<evidence type="ECO:0000259" key="11">
    <source>
        <dbReference type="Pfam" id="PF01583"/>
    </source>
</evidence>
<dbReference type="InterPro" id="IPR002891">
    <property type="entry name" value="APS"/>
</dbReference>
<evidence type="ECO:0000313" key="14">
    <source>
        <dbReference type="Ensembl" id="ENSAPLP00000005827.2"/>
    </source>
</evidence>
<dbReference type="NCBIfam" id="NF003013">
    <property type="entry name" value="PRK03846.1"/>
    <property type="match status" value="1"/>
</dbReference>
<reference evidence="14 15" key="1">
    <citation type="submission" date="2017-10" db="EMBL/GenBank/DDBJ databases">
        <title>A new Pekin duck reference genome.</title>
        <authorList>
            <person name="Hou Z.-C."/>
            <person name="Zhou Z.-K."/>
            <person name="Zhu F."/>
            <person name="Hou S.-S."/>
        </authorList>
    </citation>
    <scope>NUCLEOTIDE SEQUENCE [LARGE SCALE GENOMIC DNA]</scope>
</reference>
<evidence type="ECO:0000256" key="3">
    <source>
        <dbReference type="ARBA" id="ARBA00009290"/>
    </source>
</evidence>
<dbReference type="InterPro" id="IPR059117">
    <property type="entry name" value="APS_kinase_dom"/>
</dbReference>
<dbReference type="PANTHER" id="PTHR11055">
    <property type="entry name" value="BIFUNCTIONAL 3'-PHOSPHOADENOSINE 5'-PHOSPHOSULFATE SYNTHASE"/>
    <property type="match status" value="1"/>
</dbReference>
<dbReference type="FunFam" id="3.40.50.620:FF:000006">
    <property type="entry name" value="bifunctional 3'-phosphoadenosine 5'-phosphosulfate synthase 1"/>
    <property type="match status" value="1"/>
</dbReference>
<feature type="region of interest" description="Disordered" evidence="10">
    <location>
        <begin position="1"/>
        <end position="33"/>
    </location>
</feature>
<dbReference type="NCBIfam" id="TIGR00455">
    <property type="entry name" value="apsK"/>
    <property type="match status" value="1"/>
</dbReference>
<dbReference type="InterPro" id="IPR014729">
    <property type="entry name" value="Rossmann-like_a/b/a_fold"/>
</dbReference>
<keyword evidence="8" id="KW-0067">ATP-binding</keyword>
<dbReference type="OMA" id="LPASQCK"/>
<protein>
    <submittedName>
        <fullName evidence="14">3'-phosphoadenosine 5'-phosphosulfate synthase 1</fullName>
    </submittedName>
</protein>
<keyword evidence="4" id="KW-0808">Transferase</keyword>
<feature type="domain" description="APS kinase" evidence="11">
    <location>
        <begin position="170"/>
        <end position="322"/>
    </location>
</feature>
<feature type="domain" description="Sulphate adenylyltransferase catalytic" evidence="12">
    <location>
        <begin position="513"/>
        <end position="736"/>
    </location>
</feature>
<evidence type="ECO:0000256" key="8">
    <source>
        <dbReference type="ARBA" id="ARBA00022840"/>
    </source>
</evidence>
<keyword evidence="5" id="KW-0548">Nucleotidyltransferase</keyword>
<evidence type="ECO:0000256" key="2">
    <source>
        <dbReference type="ARBA" id="ARBA00007268"/>
    </source>
</evidence>
<sequence>MTAGLLREQPGARQGQPRAGLPVTGGNGGVAPVAISRPRARHGAAQACGRARLPHAPPSSSSSFFPFFSSSSSSSRCLPAPPCATLGRAAATAAAWTARSIRRDRAASPSLRPLAAPAAMELPESQCKKVKLSNRVPSWGMQRATNVTYQAHHVSRNKRGQVVGTRSGFRGCTVWLTGLSGAGKTTVSMALEEYLVCHGIPCYTLDGDNIRQGLNKNLGFTPEDREENVRRIAEVAKLFADAGLVCITSFISPYTQDRNNARRIHEGASLPFFEVFVDAPLHVCEQRDVKGLYKKARAGEIKGFTGIDSEYEKPEAPELVLKTDSCDVNDCIQQVVELLQERDIVPVDASYEVKELYVPENKLQLAKTDAESLLTLEINKVDMQWVQVLAEGWATPLNGFMREREYLQCLHFDCLLDGGVINLSVPIVLTATQEDKERLDGCTAIALVYEGRRVAILRNPEFYEHRKEERCARQWGTTCKEHPYIKMVMEQGNWLVGGDLQVLDRIYWNDGLDQYRLTPAELRQKFKEMNADAVFAFQLRNPVHNGHALLMQDTHKQLLERGYRRPVLLLHPLGGWTKEDDVPLMWRMKQHAAVLEEGILNPETTVVAIFPSPMMYAGPTEVQWHCRSRMVAGANFYIVGRDPAGMPHPDTGKDLYEPTHGAKVLTMAPGLRALEIVPFRVAAYNKKKKCMDYYDSERHEDFDFISGTRMRKLAREGQNPPEGFMAPKAWTVLTEYYKSLEKA</sequence>
<dbReference type="GO" id="GO:0005634">
    <property type="term" value="C:nucleus"/>
    <property type="evidence" value="ECO:0007669"/>
    <property type="project" value="Ensembl"/>
</dbReference>